<proteinExistence type="predicted"/>
<feature type="transmembrane region" description="Helical" evidence="1">
    <location>
        <begin position="144"/>
        <end position="165"/>
    </location>
</feature>
<name>A0ABU3QA20_9SPHN</name>
<protein>
    <submittedName>
        <fullName evidence="2">Uncharacterized protein</fullName>
    </submittedName>
</protein>
<evidence type="ECO:0000313" key="2">
    <source>
        <dbReference type="EMBL" id="MDT9600239.1"/>
    </source>
</evidence>
<dbReference type="EMBL" id="JAVUPU010000008">
    <property type="protein sequence ID" value="MDT9600239.1"/>
    <property type="molecule type" value="Genomic_DNA"/>
</dbReference>
<keyword evidence="1" id="KW-1133">Transmembrane helix</keyword>
<feature type="transmembrane region" description="Helical" evidence="1">
    <location>
        <begin position="61"/>
        <end position="83"/>
    </location>
</feature>
<feature type="transmembrane region" description="Helical" evidence="1">
    <location>
        <begin position="30"/>
        <end position="49"/>
    </location>
</feature>
<reference evidence="2 3" key="1">
    <citation type="submission" date="2023-05" db="EMBL/GenBank/DDBJ databases">
        <authorList>
            <person name="Guo Y."/>
        </authorList>
    </citation>
    <scope>NUCLEOTIDE SEQUENCE [LARGE SCALE GENOMIC DNA]</scope>
    <source>
        <strain evidence="2 3">GR2756</strain>
    </source>
</reference>
<keyword evidence="1" id="KW-0472">Membrane</keyword>
<keyword evidence="1" id="KW-0812">Transmembrane</keyword>
<dbReference type="RefSeq" id="WP_315727340.1">
    <property type="nucleotide sequence ID" value="NZ_JAVUPU010000008.1"/>
</dbReference>
<sequence>MTHISELHLEHARNLFLSERSRRESMRASLSTPVAAISFAVFALSSLSVQMDVEHWRQWSALTLILLETAAVLALFTSAYQVVMSEWLFVYHDPPRVPDLLDHAEEDGEADAEARIRGLLVASYAVAYEQYLRGNTDSARRRTWALRLILLSLLIQAVAFLILPFHRAGW</sequence>
<comment type="caution">
    <text evidence="2">The sequence shown here is derived from an EMBL/GenBank/DDBJ whole genome shotgun (WGS) entry which is preliminary data.</text>
</comment>
<evidence type="ECO:0000256" key="1">
    <source>
        <dbReference type="SAM" id="Phobius"/>
    </source>
</evidence>
<accession>A0ABU3QA20</accession>
<dbReference type="Proteomes" id="UP001259572">
    <property type="component" value="Unassembled WGS sequence"/>
</dbReference>
<evidence type="ECO:0000313" key="3">
    <source>
        <dbReference type="Proteomes" id="UP001259572"/>
    </source>
</evidence>
<organism evidence="2 3">
    <name type="scientific">Sphingosinicella rhizophila</name>
    <dbReference type="NCBI Taxonomy" id="3050082"/>
    <lineage>
        <taxon>Bacteria</taxon>
        <taxon>Pseudomonadati</taxon>
        <taxon>Pseudomonadota</taxon>
        <taxon>Alphaproteobacteria</taxon>
        <taxon>Sphingomonadales</taxon>
        <taxon>Sphingosinicellaceae</taxon>
        <taxon>Sphingosinicella</taxon>
    </lineage>
</organism>
<gene>
    <name evidence="2" type="ORF">RQX22_14860</name>
</gene>
<keyword evidence="3" id="KW-1185">Reference proteome</keyword>